<keyword evidence="1" id="KW-0812">Transmembrane</keyword>
<keyword evidence="1" id="KW-0472">Membrane</keyword>
<evidence type="ECO:0000313" key="3">
    <source>
        <dbReference type="EMBL" id="CUS04535.2"/>
    </source>
</evidence>
<dbReference type="AlphaFoldDB" id="A0A160T6C4"/>
<dbReference type="Proteomes" id="UP000215027">
    <property type="component" value="Chromosome I"/>
</dbReference>
<sequence length="439" mass="47948">MEKRERQFIPGLSILLLAIFLLGIIGALLHDFNGVGYGAAGAFIWGGGTLITFILGTIYLSRRLLPVQGNAGWSEGFRLLWRNYTMGAANLLYGRPRETPATTAAARKKQKEAQSELAPSFKLLGAGFFFSHEAAAITRGNSYRRAAGPGLVFLNAGESVAQVFDLRPQSRSMPVNAITKDGIPVVTSVSVSFRVQRPTPGSRPRSIEADAIPYPYDRDALFELNYAGSVDEDNRRGWTEQVCPQAASLLVTEIAKFTLDQLLLSGASDPLKTIKAQVKEGLLELQKPEVADAHPEPGQGNQAPRQILPRGIEITSVSVGTLNLPAEVVAKRIAMWEAGLANRMSREKMAGELEAQKLFQQARVQAQVENIEKLLTSIDLMRQQGGNELHEVVMLRLMEMAEAMSANLAVRRLDRGGQMVQLSAEAASELRQALGRDEE</sequence>
<keyword evidence="1" id="KW-1133">Transmembrane helix</keyword>
<gene>
    <name evidence="3" type="ORF">CFX0092_A2657</name>
</gene>
<keyword evidence="4" id="KW-1185">Reference proteome</keyword>
<dbReference type="InterPro" id="IPR001107">
    <property type="entry name" value="Band_7"/>
</dbReference>
<evidence type="ECO:0000259" key="2">
    <source>
        <dbReference type="Pfam" id="PF01145"/>
    </source>
</evidence>
<name>A0A160T6C4_9CHLR</name>
<feature type="transmembrane region" description="Helical" evidence="1">
    <location>
        <begin position="12"/>
        <end position="29"/>
    </location>
</feature>
<reference evidence="3" key="1">
    <citation type="submission" date="2016-01" db="EMBL/GenBank/DDBJ databases">
        <authorList>
            <person name="Mcilroy J.S."/>
            <person name="Karst M S."/>
            <person name="Albertsen M."/>
        </authorList>
    </citation>
    <scope>NUCLEOTIDE SEQUENCE</scope>
    <source>
        <strain evidence="3">Cfx-K</strain>
    </source>
</reference>
<dbReference type="KEGG" id="pbf:CFX0092_A2657"/>
<evidence type="ECO:0000256" key="1">
    <source>
        <dbReference type="SAM" id="Phobius"/>
    </source>
</evidence>
<dbReference type="InterPro" id="IPR036013">
    <property type="entry name" value="Band_7/SPFH_dom_sf"/>
</dbReference>
<proteinExistence type="predicted"/>
<accession>A0A160T6C4</accession>
<feature type="domain" description="Band 7" evidence="2">
    <location>
        <begin position="133"/>
        <end position="333"/>
    </location>
</feature>
<evidence type="ECO:0000313" key="4">
    <source>
        <dbReference type="Proteomes" id="UP000215027"/>
    </source>
</evidence>
<dbReference type="Pfam" id="PF01145">
    <property type="entry name" value="Band_7"/>
    <property type="match status" value="1"/>
</dbReference>
<feature type="transmembrane region" description="Helical" evidence="1">
    <location>
        <begin position="35"/>
        <end position="60"/>
    </location>
</feature>
<dbReference type="RefSeq" id="WP_095043856.1">
    <property type="nucleotide sequence ID" value="NZ_LN890655.1"/>
</dbReference>
<organism evidence="3 4">
    <name type="scientific">Candidatus Promineifilum breve</name>
    <dbReference type="NCBI Taxonomy" id="1806508"/>
    <lineage>
        <taxon>Bacteria</taxon>
        <taxon>Bacillati</taxon>
        <taxon>Chloroflexota</taxon>
        <taxon>Ardenticatenia</taxon>
        <taxon>Candidatus Promineifilales</taxon>
        <taxon>Candidatus Promineifilaceae</taxon>
        <taxon>Candidatus Promineifilum</taxon>
    </lineage>
</organism>
<dbReference type="Gene3D" id="3.30.479.30">
    <property type="entry name" value="Band 7 domain"/>
    <property type="match status" value="1"/>
</dbReference>
<dbReference type="EMBL" id="LN890655">
    <property type="protein sequence ID" value="CUS04535.2"/>
    <property type="molecule type" value="Genomic_DNA"/>
</dbReference>
<protein>
    <recommendedName>
        <fullName evidence="2">Band 7 domain-containing protein</fullName>
    </recommendedName>
</protein>